<protein>
    <submittedName>
        <fullName evidence="3">Plasminogen-binding protein pgbA</fullName>
    </submittedName>
</protein>
<evidence type="ECO:0000313" key="3">
    <source>
        <dbReference type="EMBL" id="CZE48721.1"/>
    </source>
</evidence>
<dbReference type="Pfam" id="PF15436">
    <property type="entry name" value="PGBA_N"/>
    <property type="match status" value="1"/>
</dbReference>
<dbReference type="AlphaFoldDB" id="A0A128EJJ1"/>
<feature type="domain" description="Plasminogen-binding protein PgbA N-terminal" evidence="2">
    <location>
        <begin position="25"/>
        <end position="236"/>
    </location>
</feature>
<dbReference type="RefSeq" id="WP_075531791.1">
    <property type="nucleotide sequence ID" value="NZ_CP053844.1"/>
</dbReference>
<keyword evidence="4" id="KW-1185">Reference proteome</keyword>
<dbReference type="OrthoDB" id="5372482at2"/>
<sequence>MRYFLAILALFTSILSASSFNLPTYETPILKVENGFAQILDNKDIIVGSSGVVTHTFSNGESSIIARAVVVEKELGLAKIRFEVYSALEQPALPLPGILPKSGDKVTLNFLYSRAVIVAPNQEVYEQIVKFFPNITFVNPDLAGAYLAFNHKPNPSRDDFRNICAQNGAGLIFIAMDGQGVFADCGSFEILKSFKSGSVSHYQVPFYSQIRGIEPAFWKLDSSYISNYNKHYKFLLDIKDEK</sequence>
<dbReference type="EMBL" id="FIZP01000010">
    <property type="protein sequence ID" value="CZE48721.1"/>
    <property type="molecule type" value="Genomic_DNA"/>
</dbReference>
<dbReference type="InterPro" id="IPR029276">
    <property type="entry name" value="PgbA_N"/>
</dbReference>
<name>A0A128EJJ1_9BACT</name>
<organism evidence="3 4">
    <name type="scientific">Campylobacter geochelonis</name>
    <dbReference type="NCBI Taxonomy" id="1780362"/>
    <lineage>
        <taxon>Bacteria</taxon>
        <taxon>Pseudomonadati</taxon>
        <taxon>Campylobacterota</taxon>
        <taxon>Epsilonproteobacteria</taxon>
        <taxon>Campylobacterales</taxon>
        <taxon>Campylobacteraceae</taxon>
        <taxon>Campylobacter</taxon>
    </lineage>
</organism>
<feature type="signal peptide" evidence="1">
    <location>
        <begin position="1"/>
        <end position="17"/>
    </location>
</feature>
<keyword evidence="1" id="KW-0732">Signal</keyword>
<accession>A0A128EJJ1</accession>
<reference evidence="3 4" key="1">
    <citation type="submission" date="2016-02" db="EMBL/GenBank/DDBJ databases">
        <authorList>
            <consortium name="Pathogen Informatics"/>
        </authorList>
    </citation>
    <scope>NUCLEOTIDE SEQUENCE [LARGE SCALE GENOMIC DNA]</scope>
    <source>
        <strain evidence="3 4">RC20</strain>
    </source>
</reference>
<evidence type="ECO:0000313" key="4">
    <source>
        <dbReference type="Proteomes" id="UP000069632"/>
    </source>
</evidence>
<proteinExistence type="predicted"/>
<gene>
    <name evidence="3" type="primary">pgbA</name>
    <name evidence="3" type="ORF">ERS672216_01561</name>
</gene>
<evidence type="ECO:0000256" key="1">
    <source>
        <dbReference type="SAM" id="SignalP"/>
    </source>
</evidence>
<dbReference type="Proteomes" id="UP000069632">
    <property type="component" value="Unassembled WGS sequence"/>
</dbReference>
<feature type="chain" id="PRO_5007281513" evidence="1">
    <location>
        <begin position="18"/>
        <end position="242"/>
    </location>
</feature>
<evidence type="ECO:0000259" key="2">
    <source>
        <dbReference type="Pfam" id="PF15436"/>
    </source>
</evidence>